<dbReference type="InterPro" id="IPR023404">
    <property type="entry name" value="rSAM_horseshoe"/>
</dbReference>
<keyword evidence="5" id="KW-0560">Oxidoreductase</keyword>
<evidence type="ECO:0000256" key="1">
    <source>
        <dbReference type="ARBA" id="ARBA00006100"/>
    </source>
</evidence>
<dbReference type="GO" id="GO:0006779">
    <property type="term" value="P:porphyrin-containing compound biosynthetic process"/>
    <property type="evidence" value="ECO:0007669"/>
    <property type="project" value="InterPro"/>
</dbReference>
<keyword evidence="3" id="KW-0143">Chaperone</keyword>
<evidence type="ECO:0000313" key="5">
    <source>
        <dbReference type="EMBL" id="KGR74518.1"/>
    </source>
</evidence>
<dbReference type="Pfam" id="PF04055">
    <property type="entry name" value="Radical_SAM"/>
    <property type="match status" value="1"/>
</dbReference>
<evidence type="ECO:0000259" key="4">
    <source>
        <dbReference type="PROSITE" id="PS51918"/>
    </source>
</evidence>
<comment type="similarity">
    <text evidence="1">Belongs to the anaerobic coproporphyrinogen-III oxidase family. HemW subfamily.</text>
</comment>
<keyword evidence="3" id="KW-0408">Iron</keyword>
<organism evidence="5 6">
    <name type="scientific">Ureibacillus sinduriensis BLB-1 = JCM 15800</name>
    <dbReference type="NCBI Taxonomy" id="1384057"/>
    <lineage>
        <taxon>Bacteria</taxon>
        <taxon>Bacillati</taxon>
        <taxon>Bacillota</taxon>
        <taxon>Bacilli</taxon>
        <taxon>Bacillales</taxon>
        <taxon>Caryophanaceae</taxon>
        <taxon>Ureibacillus</taxon>
    </lineage>
</organism>
<keyword evidence="3" id="KW-0349">Heme</keyword>
<comment type="subcellular location">
    <subcellularLocation>
        <location evidence="3">Cytoplasm</location>
    </subcellularLocation>
</comment>
<dbReference type="PANTHER" id="PTHR13932:SF5">
    <property type="entry name" value="RADICAL S-ADENOSYL METHIONINE DOMAIN-CONTAINING PROTEIN 1, MITOCHONDRIAL"/>
    <property type="match status" value="1"/>
</dbReference>
<dbReference type="Proteomes" id="UP000030408">
    <property type="component" value="Unassembled WGS sequence"/>
</dbReference>
<comment type="function">
    <text evidence="3">Probably acts as a heme chaperone, transferring heme to an unknown acceptor. Binds one molecule of heme per monomer, possibly covalently. Binds 1 [4Fe-4S] cluster. The cluster is coordinated with 3 cysteines and an exchangeable S-adenosyl-L-methionine.</text>
</comment>
<dbReference type="InterPro" id="IPR010723">
    <property type="entry name" value="HemN_C"/>
</dbReference>
<dbReference type="SMART" id="SM00729">
    <property type="entry name" value="Elp3"/>
    <property type="match status" value="1"/>
</dbReference>
<keyword evidence="3" id="KW-0411">Iron-sulfur</keyword>
<keyword evidence="3" id="KW-0949">S-adenosyl-L-methionine</keyword>
<dbReference type="InterPro" id="IPR034505">
    <property type="entry name" value="Coproporphyrinogen-III_oxidase"/>
</dbReference>
<evidence type="ECO:0000256" key="2">
    <source>
        <dbReference type="ARBA" id="ARBA00017228"/>
    </source>
</evidence>
<dbReference type="GO" id="GO:0046872">
    <property type="term" value="F:metal ion binding"/>
    <property type="evidence" value="ECO:0007669"/>
    <property type="project" value="UniProtKB-UniRule"/>
</dbReference>
<keyword evidence="3" id="KW-0479">Metal-binding</keyword>
<dbReference type="AlphaFoldDB" id="A0A0A3HW12"/>
<dbReference type="SFLD" id="SFLDG01082">
    <property type="entry name" value="B12-binding_domain_containing"/>
    <property type="match status" value="1"/>
</dbReference>
<dbReference type="EMBL" id="JPVO01000054">
    <property type="protein sequence ID" value="KGR74518.1"/>
    <property type="molecule type" value="Genomic_DNA"/>
</dbReference>
<dbReference type="SUPFAM" id="SSF102114">
    <property type="entry name" value="Radical SAM enzymes"/>
    <property type="match status" value="1"/>
</dbReference>
<comment type="caution">
    <text evidence="5">The sequence shown here is derived from an EMBL/GenBank/DDBJ whole genome shotgun (WGS) entry which is preliminary data.</text>
</comment>
<dbReference type="InterPro" id="IPR004559">
    <property type="entry name" value="HemW-like"/>
</dbReference>
<dbReference type="InterPro" id="IPR007197">
    <property type="entry name" value="rSAM"/>
</dbReference>
<evidence type="ECO:0000313" key="6">
    <source>
        <dbReference type="Proteomes" id="UP000030408"/>
    </source>
</evidence>
<dbReference type="NCBIfam" id="TIGR00539">
    <property type="entry name" value="hemN_rel"/>
    <property type="match status" value="1"/>
</dbReference>
<dbReference type="GO" id="GO:0004109">
    <property type="term" value="F:coproporphyrinogen oxidase activity"/>
    <property type="evidence" value="ECO:0007669"/>
    <property type="project" value="InterPro"/>
</dbReference>
<dbReference type="RefSeq" id="WP_036201792.1">
    <property type="nucleotide sequence ID" value="NZ_AVCY01000002.1"/>
</dbReference>
<dbReference type="PROSITE" id="PS51918">
    <property type="entry name" value="RADICAL_SAM"/>
    <property type="match status" value="1"/>
</dbReference>
<dbReference type="InterPro" id="IPR006638">
    <property type="entry name" value="Elp3/MiaA/NifB-like_rSAM"/>
</dbReference>
<dbReference type="eggNOG" id="COG0635">
    <property type="taxonomic scope" value="Bacteria"/>
</dbReference>
<feature type="domain" description="Radical SAM core" evidence="4">
    <location>
        <begin position="1"/>
        <end position="235"/>
    </location>
</feature>
<dbReference type="Gene3D" id="3.80.30.20">
    <property type="entry name" value="tm_1862 like domain"/>
    <property type="match status" value="1"/>
</dbReference>
<keyword evidence="3" id="KW-0963">Cytoplasm</keyword>
<evidence type="ECO:0000256" key="3">
    <source>
        <dbReference type="RuleBase" id="RU364116"/>
    </source>
</evidence>
<dbReference type="Pfam" id="PF06969">
    <property type="entry name" value="HemN_C"/>
    <property type="match status" value="1"/>
</dbReference>
<dbReference type="GO" id="GO:0005737">
    <property type="term" value="C:cytoplasm"/>
    <property type="evidence" value="ECO:0007669"/>
    <property type="project" value="UniProtKB-SubCell"/>
</dbReference>
<proteinExistence type="inferred from homology"/>
<dbReference type="SFLD" id="SFLDS00029">
    <property type="entry name" value="Radical_SAM"/>
    <property type="match status" value="1"/>
</dbReference>
<dbReference type="GO" id="GO:0051539">
    <property type="term" value="F:4 iron, 4 sulfur cluster binding"/>
    <property type="evidence" value="ECO:0007669"/>
    <property type="project" value="UniProtKB-UniRule"/>
</dbReference>
<dbReference type="OrthoDB" id="9808022at2"/>
<dbReference type="SFLD" id="SFLDG01065">
    <property type="entry name" value="anaerobic_coproporphyrinogen-I"/>
    <property type="match status" value="1"/>
</dbReference>
<dbReference type="InterPro" id="IPR058240">
    <property type="entry name" value="rSAM_sf"/>
</dbReference>
<protein>
    <recommendedName>
        <fullName evidence="2 3">Heme chaperone HemW</fullName>
    </recommendedName>
</protein>
<name>A0A0A3HW12_9BACL</name>
<sequence length="381" mass="43755">MARGVYIHIPFCHQICNYCDFNKVYFKNQPVDEYIEAVGKEIEMAVRKTPEQFQDIETIFLGGGTPTALSAQQITRLLHLINTLLPTKQLVEFSSEANPDELSADKLEALIQGGVNRLSMGVQSFDQELLKKIGRTHSNEHVFDTIKLAKKVGFDNISIDLMYGLPGQSMEQWEDTLEKALELNLPHYSAYSLIVEPKTIFYIQYAKGKLNLPTEDLEADMYDLLMRRMEEKEKKQYEISNFAIDGHISTHNKIYWDNDEYAGFGAGAHGYILGNRYSNHGPIKKYIESINNNKLPIVHKHEVTIEEKYEEQMFLGLRKTQGVLFSEFKTKFGVSMDELYGKEITKLVSDNLLIRDEKGVRLSRQGRFVGNEIFQQFLLGE</sequence>
<accession>A0A0A3HW12</accession>
<dbReference type="SFLD" id="SFLDF00288">
    <property type="entry name" value="HemN-like__clustered_with_nucl"/>
    <property type="match status" value="1"/>
</dbReference>
<gene>
    <name evidence="5" type="ORF">CD33_15590</name>
</gene>
<dbReference type="STRING" id="1384057.CD33_15590"/>
<dbReference type="PANTHER" id="PTHR13932">
    <property type="entry name" value="COPROPORPHYRINIGEN III OXIDASE"/>
    <property type="match status" value="1"/>
</dbReference>
<keyword evidence="3" id="KW-0004">4Fe-4S</keyword>
<reference evidence="5 6" key="1">
    <citation type="submission" date="2014-02" db="EMBL/GenBank/DDBJ databases">
        <title>Draft genome sequence of Lysinibacillus sinduriensis JCM 15800.</title>
        <authorList>
            <person name="Zhang F."/>
            <person name="Wang G."/>
            <person name="Zhang L."/>
        </authorList>
    </citation>
    <scope>NUCLEOTIDE SEQUENCE [LARGE SCALE GENOMIC DNA]</scope>
    <source>
        <strain evidence="5 6">JCM 15800</strain>
    </source>
</reference>
<keyword evidence="6" id="KW-1185">Reference proteome</keyword>
<dbReference type="SFLD" id="SFLDF00562">
    <property type="entry name" value="HemN-like__clustered_with_heat"/>
    <property type="match status" value="1"/>
</dbReference>